<comment type="caution">
    <text evidence="3">The sequence shown here is derived from an EMBL/GenBank/DDBJ whole genome shotgun (WGS) entry which is preliminary data.</text>
</comment>
<keyword evidence="2" id="KW-0472">Membrane</keyword>
<accession>D6U4A5</accession>
<feature type="transmembrane region" description="Helical" evidence="2">
    <location>
        <begin position="91"/>
        <end position="111"/>
    </location>
</feature>
<organism evidence="3 4">
    <name type="scientific">Ktedonobacter racemifer DSM 44963</name>
    <dbReference type="NCBI Taxonomy" id="485913"/>
    <lineage>
        <taxon>Bacteria</taxon>
        <taxon>Bacillati</taxon>
        <taxon>Chloroflexota</taxon>
        <taxon>Ktedonobacteria</taxon>
        <taxon>Ktedonobacterales</taxon>
        <taxon>Ktedonobacteraceae</taxon>
        <taxon>Ktedonobacter</taxon>
    </lineage>
</organism>
<reference evidence="3 4" key="1">
    <citation type="journal article" date="2011" name="Stand. Genomic Sci.">
        <title>Non-contiguous finished genome sequence and contextual data of the filamentous soil bacterium Ktedonobacter racemifer type strain (SOSP1-21).</title>
        <authorList>
            <person name="Chang Y.J."/>
            <person name="Land M."/>
            <person name="Hauser L."/>
            <person name="Chertkov O."/>
            <person name="Del Rio T.G."/>
            <person name="Nolan M."/>
            <person name="Copeland A."/>
            <person name="Tice H."/>
            <person name="Cheng J.F."/>
            <person name="Lucas S."/>
            <person name="Han C."/>
            <person name="Goodwin L."/>
            <person name="Pitluck S."/>
            <person name="Ivanova N."/>
            <person name="Ovchinikova G."/>
            <person name="Pati A."/>
            <person name="Chen A."/>
            <person name="Palaniappan K."/>
            <person name="Mavromatis K."/>
            <person name="Liolios K."/>
            <person name="Brettin T."/>
            <person name="Fiebig A."/>
            <person name="Rohde M."/>
            <person name="Abt B."/>
            <person name="Goker M."/>
            <person name="Detter J.C."/>
            <person name="Woyke T."/>
            <person name="Bristow J."/>
            <person name="Eisen J.A."/>
            <person name="Markowitz V."/>
            <person name="Hugenholtz P."/>
            <person name="Kyrpides N.C."/>
            <person name="Klenk H.P."/>
            <person name="Lapidus A."/>
        </authorList>
    </citation>
    <scope>NUCLEOTIDE SEQUENCE [LARGE SCALE GENOMIC DNA]</scope>
    <source>
        <strain evidence="4">DSM 44963</strain>
    </source>
</reference>
<evidence type="ECO:0000313" key="4">
    <source>
        <dbReference type="Proteomes" id="UP000004508"/>
    </source>
</evidence>
<dbReference type="AlphaFoldDB" id="D6U4A5"/>
<evidence type="ECO:0000256" key="2">
    <source>
        <dbReference type="SAM" id="Phobius"/>
    </source>
</evidence>
<evidence type="ECO:0000256" key="1">
    <source>
        <dbReference type="SAM" id="MobiDB-lite"/>
    </source>
</evidence>
<keyword evidence="4" id="KW-1185">Reference proteome</keyword>
<evidence type="ECO:0000313" key="3">
    <source>
        <dbReference type="EMBL" id="EFH81335.1"/>
    </source>
</evidence>
<dbReference type="RefSeq" id="WP_007918632.1">
    <property type="nucleotide sequence ID" value="NZ_ADVG01000004.1"/>
</dbReference>
<feature type="region of interest" description="Disordered" evidence="1">
    <location>
        <begin position="119"/>
        <end position="164"/>
    </location>
</feature>
<name>D6U4A5_KTERA</name>
<keyword evidence="2" id="KW-1133">Transmembrane helix</keyword>
<feature type="compositionally biased region" description="Polar residues" evidence="1">
    <location>
        <begin position="148"/>
        <end position="164"/>
    </location>
</feature>
<proteinExistence type="predicted"/>
<feature type="region of interest" description="Disordered" evidence="1">
    <location>
        <begin position="1"/>
        <end position="26"/>
    </location>
</feature>
<sequence>MDSSNLYERYGEQFSFPPPDTSGQRQALPTFFSQRNVQPPSPTYPYIQLPTRPYAPVQPATLRPQLVTAKPAARLPKREALALARRWKRGIVIATLTCFAALSGLVMSHSVGDAARQTIPTNSSNQVTPDQNQSDPSQSWPGNGGNNFGTDNSNQPPVSGSHVS</sequence>
<dbReference type="EMBL" id="ADVG01000004">
    <property type="protein sequence ID" value="EFH81335.1"/>
    <property type="molecule type" value="Genomic_DNA"/>
</dbReference>
<protein>
    <submittedName>
        <fullName evidence="3">Uncharacterized protein</fullName>
    </submittedName>
</protein>
<dbReference type="Proteomes" id="UP000004508">
    <property type="component" value="Unassembled WGS sequence"/>
</dbReference>
<gene>
    <name evidence="3" type="ORF">Krac_2050</name>
</gene>
<dbReference type="InParanoid" id="D6U4A5"/>
<feature type="compositionally biased region" description="Polar residues" evidence="1">
    <location>
        <begin position="119"/>
        <end position="141"/>
    </location>
</feature>
<dbReference type="STRING" id="485913.Krac_2050"/>
<keyword evidence="2" id="KW-0812">Transmembrane</keyword>